<reference evidence="2" key="1">
    <citation type="submission" date="2021-09" db="EMBL/GenBank/DDBJ databases">
        <authorList>
            <person name="Andersen S.H."/>
            <person name="Beall E.A."/>
            <person name="Cappelle B."/>
            <person name="Falteisek K.J."/>
            <person name="Fenske B.A."/>
            <person name="Gansluckner N.W."/>
            <person name="Gilbertson S.M."/>
            <person name="Krings K.J."/>
            <person name="Mobeck M."/>
            <person name="Odeku J.O."/>
            <person name="Poncelet M.E."/>
            <person name="Rohr J.R."/>
            <person name="Rolands L."/>
            <person name="Whipple C.D."/>
            <person name="Whipple E.M."/>
            <person name="Spring A.M."/>
            <person name="Klyczek K."/>
            <person name="Garlena R.A."/>
            <person name="Russell D.A."/>
            <person name="Pope W.H."/>
            <person name="Jacobs-Sera D."/>
            <person name="Hatfull G.F."/>
        </authorList>
    </citation>
    <scope>NUCLEOTIDE SEQUENCE</scope>
</reference>
<accession>A0AAE9C3E0</accession>
<name>A0AAE9C3E0_9CAUD</name>
<gene>
    <name evidence="2" type="primary">53</name>
    <name evidence="2" type="ORF">SEA_PUMPERNICKEL_53</name>
</gene>
<dbReference type="RefSeq" id="YP_010755084.1">
    <property type="nucleotide sequence ID" value="NC_073468.1"/>
</dbReference>
<sequence length="84" mass="9559">MNSENETTLENVEESKKTPNPDDVVHYVCYQCQPIAFCGWDTSGEEPLDSYDDSDACAMCVMEAEKRTESGRYICRNGHLLKMK</sequence>
<feature type="compositionally biased region" description="Polar residues" evidence="1">
    <location>
        <begin position="1"/>
        <end position="10"/>
    </location>
</feature>
<feature type="region of interest" description="Disordered" evidence="1">
    <location>
        <begin position="1"/>
        <end position="22"/>
    </location>
</feature>
<dbReference type="Proteomes" id="UP000827768">
    <property type="component" value="Segment"/>
</dbReference>
<proteinExistence type="predicted"/>
<keyword evidence="3" id="KW-1185">Reference proteome</keyword>
<protein>
    <submittedName>
        <fullName evidence="2">Uncharacterized protein</fullName>
    </submittedName>
</protein>
<evidence type="ECO:0000313" key="3">
    <source>
        <dbReference type="Proteomes" id="UP000827768"/>
    </source>
</evidence>
<feature type="compositionally biased region" description="Basic and acidic residues" evidence="1">
    <location>
        <begin position="13"/>
        <end position="22"/>
    </location>
</feature>
<dbReference type="EMBL" id="OK040790">
    <property type="protein sequence ID" value="UDL15844.1"/>
    <property type="molecule type" value="Genomic_DNA"/>
</dbReference>
<dbReference type="KEGG" id="vg:80019693"/>
<evidence type="ECO:0000256" key="1">
    <source>
        <dbReference type="SAM" id="MobiDB-lite"/>
    </source>
</evidence>
<organism evidence="2 3">
    <name type="scientific">Microbacterium phage Pumpernickel</name>
    <dbReference type="NCBI Taxonomy" id="2885983"/>
    <lineage>
        <taxon>Viruses</taxon>
        <taxon>Duplodnaviria</taxon>
        <taxon>Heunggongvirae</taxon>
        <taxon>Uroviricota</taxon>
        <taxon>Caudoviricetes</taxon>
        <taxon>Pumpernickelvirus</taxon>
        <taxon>Pumpernickelvirus pumpernickel</taxon>
    </lineage>
</organism>
<evidence type="ECO:0000313" key="2">
    <source>
        <dbReference type="EMBL" id="UDL15844.1"/>
    </source>
</evidence>
<dbReference type="GeneID" id="80019693"/>